<gene>
    <name evidence="3" type="ORF">PG991_014712</name>
</gene>
<dbReference type="InterPro" id="IPR001138">
    <property type="entry name" value="Zn2Cys6_DnaBD"/>
</dbReference>
<reference evidence="3 4" key="1">
    <citation type="submission" date="2023-01" db="EMBL/GenBank/DDBJ databases">
        <title>Analysis of 21 Apiospora genomes using comparative genomics revels a genus with tremendous synthesis potential of carbohydrate active enzymes and secondary metabolites.</title>
        <authorList>
            <person name="Sorensen T."/>
        </authorList>
    </citation>
    <scope>NUCLEOTIDE SEQUENCE [LARGE SCALE GENOMIC DNA]</scope>
    <source>
        <strain evidence="3 4">CBS 20057</strain>
    </source>
</reference>
<dbReference type="CDD" id="cd00067">
    <property type="entry name" value="GAL4"/>
    <property type="match status" value="1"/>
</dbReference>
<dbReference type="InterPro" id="IPR036864">
    <property type="entry name" value="Zn2-C6_fun-type_DNA-bd_sf"/>
</dbReference>
<evidence type="ECO:0000313" key="3">
    <source>
        <dbReference type="EMBL" id="KAK7999037.1"/>
    </source>
</evidence>
<sequence>MISSYVSRHVSAIIQVDRLGMDTHETEPNRKRGRYAFLKCDQCRKDKQKCLPTNRQPPQKCDRCETKGFECSSNRTAAVAKQTSTGSSFEASTFQVRLENFQNAWQWYKKLAQFLPTMESKNKEKMKITTAKLSEKLSTELTHLYQYARDTRNVAAKALLGHLCSDDGLIVAVRFDLSCNPASYPKSAYDVDVQETATSAISNAFLNPTEVSIPTWSKILEFVEVRWDSGDSECCLETLRNTINHHLFHWSDPDDEVWDEMILLTKKFIDYSEISRTRNAQLFRDNYLNLADDIPELGATIDMRQHIRGATMDKNTRYLAWLLQYRSEYSELIDANGDTLLHLACSFTAMSDAISGEGVNFLLNQSRNVDINRQNLAGETALHCLCISSVRSFKNYEGALSSRLATLRRLLSHPDLNVEIQDHSVGGVKGRVASFYLLQAYRILPAQISPFIQCFEELRPSHALVSDTTAWHGAR</sequence>
<evidence type="ECO:0000313" key="4">
    <source>
        <dbReference type="Proteomes" id="UP001396898"/>
    </source>
</evidence>
<feature type="domain" description="Zn(2)-C6 fungal-type" evidence="2">
    <location>
        <begin position="39"/>
        <end position="73"/>
    </location>
</feature>
<accession>A0ABR1R533</accession>
<dbReference type="Gene3D" id="4.10.240.10">
    <property type="entry name" value="Zn(2)-C6 fungal-type DNA-binding domain"/>
    <property type="match status" value="1"/>
</dbReference>
<organism evidence="3 4">
    <name type="scientific">Apiospora marii</name>
    <dbReference type="NCBI Taxonomy" id="335849"/>
    <lineage>
        <taxon>Eukaryota</taxon>
        <taxon>Fungi</taxon>
        <taxon>Dikarya</taxon>
        <taxon>Ascomycota</taxon>
        <taxon>Pezizomycotina</taxon>
        <taxon>Sordariomycetes</taxon>
        <taxon>Xylariomycetidae</taxon>
        <taxon>Amphisphaeriales</taxon>
        <taxon>Apiosporaceae</taxon>
        <taxon>Apiospora</taxon>
    </lineage>
</organism>
<evidence type="ECO:0000256" key="1">
    <source>
        <dbReference type="ARBA" id="ARBA00023242"/>
    </source>
</evidence>
<dbReference type="SUPFAM" id="SSF48403">
    <property type="entry name" value="Ankyrin repeat"/>
    <property type="match status" value="1"/>
</dbReference>
<dbReference type="SUPFAM" id="SSF57701">
    <property type="entry name" value="Zn2/Cys6 DNA-binding domain"/>
    <property type="match status" value="1"/>
</dbReference>
<dbReference type="InterPro" id="IPR036770">
    <property type="entry name" value="Ankyrin_rpt-contain_sf"/>
</dbReference>
<dbReference type="EMBL" id="JAQQWI010000019">
    <property type="protein sequence ID" value="KAK7999037.1"/>
    <property type="molecule type" value="Genomic_DNA"/>
</dbReference>
<name>A0ABR1R533_9PEZI</name>
<dbReference type="PROSITE" id="PS50048">
    <property type="entry name" value="ZN2_CY6_FUNGAL_2"/>
    <property type="match status" value="1"/>
</dbReference>
<evidence type="ECO:0000259" key="2">
    <source>
        <dbReference type="PROSITE" id="PS50048"/>
    </source>
</evidence>
<comment type="caution">
    <text evidence="3">The sequence shown here is derived from an EMBL/GenBank/DDBJ whole genome shotgun (WGS) entry which is preliminary data.</text>
</comment>
<dbReference type="Proteomes" id="UP001396898">
    <property type="component" value="Unassembled WGS sequence"/>
</dbReference>
<proteinExistence type="predicted"/>
<protein>
    <submittedName>
        <fullName evidence="3">Ankyrin repeat-containing domain protein</fullName>
    </submittedName>
</protein>
<keyword evidence="1" id="KW-0539">Nucleus</keyword>
<dbReference type="Gene3D" id="1.25.40.20">
    <property type="entry name" value="Ankyrin repeat-containing domain"/>
    <property type="match status" value="1"/>
</dbReference>
<keyword evidence="4" id="KW-1185">Reference proteome</keyword>